<evidence type="ECO:0000313" key="1">
    <source>
        <dbReference type="EMBL" id="KKL57407.1"/>
    </source>
</evidence>
<accession>A0A0F9G1Z1</accession>
<gene>
    <name evidence="1" type="ORF">LCGC14_2235700</name>
</gene>
<dbReference type="EMBL" id="LAZR01030177">
    <property type="protein sequence ID" value="KKL57407.1"/>
    <property type="molecule type" value="Genomic_DNA"/>
</dbReference>
<sequence>MAKVDITIEADDVLELLTIKDILEYYAVGEILTEIGEQEAIDHFGIEVAE</sequence>
<name>A0A0F9G1Z1_9ZZZZ</name>
<reference evidence="1" key="1">
    <citation type="journal article" date="2015" name="Nature">
        <title>Complex archaea that bridge the gap between prokaryotes and eukaryotes.</title>
        <authorList>
            <person name="Spang A."/>
            <person name="Saw J.H."/>
            <person name="Jorgensen S.L."/>
            <person name="Zaremba-Niedzwiedzka K."/>
            <person name="Martijn J."/>
            <person name="Lind A.E."/>
            <person name="van Eijk R."/>
            <person name="Schleper C."/>
            <person name="Guy L."/>
            <person name="Ettema T.J."/>
        </authorList>
    </citation>
    <scope>NUCLEOTIDE SEQUENCE</scope>
</reference>
<protein>
    <submittedName>
        <fullName evidence="1">Uncharacterized protein</fullName>
    </submittedName>
</protein>
<dbReference type="AlphaFoldDB" id="A0A0F9G1Z1"/>
<comment type="caution">
    <text evidence="1">The sequence shown here is derived from an EMBL/GenBank/DDBJ whole genome shotgun (WGS) entry which is preliminary data.</text>
</comment>
<organism evidence="1">
    <name type="scientific">marine sediment metagenome</name>
    <dbReference type="NCBI Taxonomy" id="412755"/>
    <lineage>
        <taxon>unclassified sequences</taxon>
        <taxon>metagenomes</taxon>
        <taxon>ecological metagenomes</taxon>
    </lineage>
</organism>
<proteinExistence type="predicted"/>